<evidence type="ECO:0000313" key="12">
    <source>
        <dbReference type="Proteomes" id="UP000613030"/>
    </source>
</evidence>
<dbReference type="Gene3D" id="1.25.40.10">
    <property type="entry name" value="Tetratricopeptide repeat domain"/>
    <property type="match status" value="3"/>
</dbReference>
<dbReference type="SUPFAM" id="SSF48452">
    <property type="entry name" value="TPR-like"/>
    <property type="match status" value="2"/>
</dbReference>
<feature type="domain" description="Histidine kinase" evidence="10">
    <location>
        <begin position="437"/>
        <end position="627"/>
    </location>
</feature>
<proteinExistence type="predicted"/>
<accession>A0ABS1KQ11</accession>
<keyword evidence="8" id="KW-0802">TPR repeat</keyword>
<evidence type="ECO:0000256" key="8">
    <source>
        <dbReference type="PROSITE-ProRule" id="PRU00339"/>
    </source>
</evidence>
<dbReference type="InterPro" id="IPR005467">
    <property type="entry name" value="His_kinase_dom"/>
</dbReference>
<dbReference type="EC" id="2.7.13.3" evidence="2"/>
<dbReference type="RefSeq" id="WP_202008834.1">
    <property type="nucleotide sequence ID" value="NZ_JAERRB010000003.1"/>
</dbReference>
<sequence>MKPFLWLIVVVNLPFAGMGQSKTDSLKTLLKIARNQNNKTETAFYLSHIGWQFLEKGKLDSSLYYYSQSLATKSSKSEVAASALECIGVIYGSKNYPDSSIKYYNKAIGLYTELGDTTRGIVIQNNLAIIYRDLGLYEKALEIAFEGLATLEHKNPDRLLASFYNTVASIYLKTDDYQNTLLYYEKALQVRKTIGYTKGIGQSYNNIGELYITQRLYDSALTNLTTALDVKRGGGDNNSLAVTLANLGKVFLELNNPKKAKPYLVEALSIKRSSGERAGIVTTLNSLGKLNLLQKNYSQAELYLDEAEQLARVSGAPDLLRENLALKVATYKATNRFHESLLTAEELSILKDSLLNKDKMESLLSMQTRYETEKKEQHIQLLQQEKAMQQTALQGKQIWIRSLAIICILIALLASALFYNYRLSQRNKQRVETLLKELHHRVKNNLQILSSVLTLQSQRLTDAAALQAVKSSEGRVNAMALIHKKLYTGEQSLDINLKEYITELIQYLIQSYGYAQKELKLTLDVAEIKLDVDKAIPIGLIINELVTNAFKYAYNNQASPELNVNLTLSNKQNLMLEISDNGQGMPKNRPSDQSFGLKMVDILLQELRGKLNIESKKGTGYFFQIPI</sequence>
<dbReference type="SMART" id="SM00387">
    <property type="entry name" value="HATPase_c"/>
    <property type="match status" value="1"/>
</dbReference>
<keyword evidence="5" id="KW-0547">Nucleotide-binding</keyword>
<dbReference type="InterPro" id="IPR011990">
    <property type="entry name" value="TPR-like_helical_dom_sf"/>
</dbReference>
<evidence type="ECO:0000256" key="1">
    <source>
        <dbReference type="ARBA" id="ARBA00000085"/>
    </source>
</evidence>
<keyword evidence="4" id="KW-0808">Transferase</keyword>
<dbReference type="PROSITE" id="PS50109">
    <property type="entry name" value="HIS_KIN"/>
    <property type="match status" value="1"/>
</dbReference>
<dbReference type="Pfam" id="PF07568">
    <property type="entry name" value="HisKA_2"/>
    <property type="match status" value="1"/>
</dbReference>
<dbReference type="Gene3D" id="3.30.565.10">
    <property type="entry name" value="Histidine kinase-like ATPase, C-terminal domain"/>
    <property type="match status" value="1"/>
</dbReference>
<dbReference type="PANTHER" id="PTHR41523">
    <property type="entry name" value="TWO-COMPONENT SYSTEM SENSOR PROTEIN"/>
    <property type="match status" value="1"/>
</dbReference>
<keyword evidence="9" id="KW-0472">Membrane</keyword>
<dbReference type="Gene3D" id="3.30.450.20">
    <property type="entry name" value="PAS domain"/>
    <property type="match status" value="1"/>
</dbReference>
<dbReference type="SMART" id="SM00028">
    <property type="entry name" value="TPR"/>
    <property type="match status" value="7"/>
</dbReference>
<comment type="caution">
    <text evidence="11">The sequence shown here is derived from an EMBL/GenBank/DDBJ whole genome shotgun (WGS) entry which is preliminary data.</text>
</comment>
<evidence type="ECO:0000256" key="6">
    <source>
        <dbReference type="ARBA" id="ARBA00022777"/>
    </source>
</evidence>
<keyword evidence="6" id="KW-0418">Kinase</keyword>
<reference evidence="11 12" key="1">
    <citation type="submission" date="2021-01" db="EMBL/GenBank/DDBJ databases">
        <title>Chryseolinea sp. Jin1 Genome sequencing and assembly.</title>
        <authorList>
            <person name="Kim I."/>
        </authorList>
    </citation>
    <scope>NUCLEOTIDE SEQUENCE [LARGE SCALE GENOMIC DNA]</scope>
    <source>
        <strain evidence="11 12">Jin1</strain>
    </source>
</reference>
<dbReference type="EMBL" id="JAERRB010000003">
    <property type="protein sequence ID" value="MBL0741454.1"/>
    <property type="molecule type" value="Genomic_DNA"/>
</dbReference>
<protein>
    <recommendedName>
        <fullName evidence="2">histidine kinase</fullName>
        <ecNumber evidence="2">2.7.13.3</ecNumber>
    </recommendedName>
</protein>
<evidence type="ECO:0000256" key="5">
    <source>
        <dbReference type="ARBA" id="ARBA00022741"/>
    </source>
</evidence>
<dbReference type="Pfam" id="PF13424">
    <property type="entry name" value="TPR_12"/>
    <property type="match status" value="1"/>
</dbReference>
<dbReference type="InterPro" id="IPR003594">
    <property type="entry name" value="HATPase_dom"/>
</dbReference>
<dbReference type="PROSITE" id="PS50005">
    <property type="entry name" value="TPR"/>
    <property type="match status" value="1"/>
</dbReference>
<evidence type="ECO:0000256" key="3">
    <source>
        <dbReference type="ARBA" id="ARBA00022553"/>
    </source>
</evidence>
<dbReference type="PANTHER" id="PTHR41523:SF8">
    <property type="entry name" value="ETHYLENE RESPONSE SENSOR PROTEIN"/>
    <property type="match status" value="1"/>
</dbReference>
<comment type="catalytic activity">
    <reaction evidence="1">
        <text>ATP + protein L-histidine = ADP + protein N-phospho-L-histidine.</text>
        <dbReference type="EC" id="2.7.13.3"/>
    </reaction>
</comment>
<feature type="repeat" description="TPR" evidence="8">
    <location>
        <begin position="161"/>
        <end position="194"/>
    </location>
</feature>
<evidence type="ECO:0000256" key="2">
    <source>
        <dbReference type="ARBA" id="ARBA00012438"/>
    </source>
</evidence>
<evidence type="ECO:0000259" key="10">
    <source>
        <dbReference type="PROSITE" id="PS50109"/>
    </source>
</evidence>
<dbReference type="InterPro" id="IPR019734">
    <property type="entry name" value="TPR_rpt"/>
</dbReference>
<dbReference type="Pfam" id="PF13181">
    <property type="entry name" value="TPR_8"/>
    <property type="match status" value="2"/>
</dbReference>
<keyword evidence="9" id="KW-0812">Transmembrane</keyword>
<name>A0ABS1KQ11_9BACT</name>
<feature type="transmembrane region" description="Helical" evidence="9">
    <location>
        <begin position="398"/>
        <end position="421"/>
    </location>
</feature>
<dbReference type="InterPro" id="IPR011495">
    <property type="entry name" value="Sig_transdc_His_kin_sub2_dim/P"/>
</dbReference>
<dbReference type="Proteomes" id="UP000613030">
    <property type="component" value="Unassembled WGS sequence"/>
</dbReference>
<dbReference type="InterPro" id="IPR036890">
    <property type="entry name" value="HATPase_C_sf"/>
</dbReference>
<evidence type="ECO:0000313" key="11">
    <source>
        <dbReference type="EMBL" id="MBL0741454.1"/>
    </source>
</evidence>
<organism evidence="11 12">
    <name type="scientific">Chryseolinea lacunae</name>
    <dbReference type="NCBI Taxonomy" id="2801331"/>
    <lineage>
        <taxon>Bacteria</taxon>
        <taxon>Pseudomonadati</taxon>
        <taxon>Bacteroidota</taxon>
        <taxon>Cytophagia</taxon>
        <taxon>Cytophagales</taxon>
        <taxon>Fulvivirgaceae</taxon>
        <taxon>Chryseolinea</taxon>
    </lineage>
</organism>
<keyword evidence="3" id="KW-0597">Phosphoprotein</keyword>
<keyword evidence="9" id="KW-1133">Transmembrane helix</keyword>
<dbReference type="SUPFAM" id="SSF55874">
    <property type="entry name" value="ATPase domain of HSP90 chaperone/DNA topoisomerase II/histidine kinase"/>
    <property type="match status" value="1"/>
</dbReference>
<gene>
    <name evidence="11" type="ORF">JI741_09495</name>
</gene>
<dbReference type="Pfam" id="PF02518">
    <property type="entry name" value="HATPase_c"/>
    <property type="match status" value="1"/>
</dbReference>
<evidence type="ECO:0000256" key="4">
    <source>
        <dbReference type="ARBA" id="ARBA00022679"/>
    </source>
</evidence>
<evidence type="ECO:0000256" key="7">
    <source>
        <dbReference type="ARBA" id="ARBA00022840"/>
    </source>
</evidence>
<keyword evidence="12" id="KW-1185">Reference proteome</keyword>
<keyword evidence="7" id="KW-0067">ATP-binding</keyword>
<evidence type="ECO:0000256" key="9">
    <source>
        <dbReference type="SAM" id="Phobius"/>
    </source>
</evidence>